<dbReference type="EMBL" id="BARV01007903">
    <property type="protein sequence ID" value="GAI14241.1"/>
    <property type="molecule type" value="Genomic_DNA"/>
</dbReference>
<dbReference type="Pfam" id="PF01513">
    <property type="entry name" value="NAD_kinase"/>
    <property type="match status" value="1"/>
</dbReference>
<dbReference type="InterPro" id="IPR002504">
    <property type="entry name" value="NADK"/>
</dbReference>
<sequence length="282" mass="31724">CKKFLELDIDLLVFCGGDGTARDIFEIVDKKIPILGIPSGVKMHSAVFGINVSATAKMLYEFVNKTLTIGDADIMDLDEARYRRGEWNIRLFGVAKGIVEPTYIQVGKTCFESVSDDVIKDELTEHIVDEIEQNNNFLYLFGSGGTIDYIATKMNIKNTLLGIDAVHKKKLIGKDLNEEQILKLLKKYPKVKVILSPIGAQGFILGRGNLQLSPAVIKKIGLDSIIVISTPSKLMHTPVIRVDTGDKKLDQMFAELEFMMVRKLFLFLLYQHFLIRYRPCPP</sequence>
<organism evidence="1">
    <name type="scientific">marine sediment metagenome</name>
    <dbReference type="NCBI Taxonomy" id="412755"/>
    <lineage>
        <taxon>unclassified sequences</taxon>
        <taxon>metagenomes</taxon>
        <taxon>ecological metagenomes</taxon>
    </lineage>
</organism>
<dbReference type="InterPro" id="IPR039065">
    <property type="entry name" value="AcoX-like"/>
</dbReference>
<dbReference type="PANTHER" id="PTHR40697:SF2">
    <property type="entry name" value="ATP-NAD KINASE-RELATED"/>
    <property type="match status" value="1"/>
</dbReference>
<dbReference type="Pfam" id="PF20143">
    <property type="entry name" value="NAD_kinase_C"/>
    <property type="match status" value="1"/>
</dbReference>
<dbReference type="PANTHER" id="PTHR40697">
    <property type="entry name" value="ACETOIN CATABOLISM PROTEIN X"/>
    <property type="match status" value="1"/>
</dbReference>
<feature type="non-terminal residue" evidence="1">
    <location>
        <position position="1"/>
    </location>
</feature>
<protein>
    <recommendedName>
        <fullName evidence="2">ATP-NAD kinase</fullName>
    </recommendedName>
</protein>
<gene>
    <name evidence="1" type="ORF">S06H3_16014</name>
</gene>
<dbReference type="GO" id="GO:0003951">
    <property type="term" value="F:NAD+ kinase activity"/>
    <property type="evidence" value="ECO:0007669"/>
    <property type="project" value="InterPro"/>
</dbReference>
<proteinExistence type="predicted"/>
<dbReference type="AlphaFoldDB" id="X1M824"/>
<dbReference type="GO" id="GO:0006741">
    <property type="term" value="P:NADP+ biosynthetic process"/>
    <property type="evidence" value="ECO:0007669"/>
    <property type="project" value="InterPro"/>
</dbReference>
<evidence type="ECO:0000313" key="1">
    <source>
        <dbReference type="EMBL" id="GAI14241.1"/>
    </source>
</evidence>
<comment type="caution">
    <text evidence="1">The sequence shown here is derived from an EMBL/GenBank/DDBJ whole genome shotgun (WGS) entry which is preliminary data.</text>
</comment>
<accession>X1M824</accession>
<name>X1M824_9ZZZZ</name>
<reference evidence="1" key="1">
    <citation type="journal article" date="2014" name="Front. Microbiol.">
        <title>High frequency of phylogenetically diverse reductive dehalogenase-homologous genes in deep subseafloor sedimentary metagenomes.</title>
        <authorList>
            <person name="Kawai M."/>
            <person name="Futagami T."/>
            <person name="Toyoda A."/>
            <person name="Takaki Y."/>
            <person name="Nishi S."/>
            <person name="Hori S."/>
            <person name="Arai W."/>
            <person name="Tsubouchi T."/>
            <person name="Morono Y."/>
            <person name="Uchiyama I."/>
            <person name="Ito T."/>
            <person name="Fujiyama A."/>
            <person name="Inagaki F."/>
            <person name="Takami H."/>
        </authorList>
    </citation>
    <scope>NUCLEOTIDE SEQUENCE</scope>
    <source>
        <strain evidence="1">Expedition CK06-06</strain>
    </source>
</reference>
<evidence type="ECO:0008006" key="2">
    <source>
        <dbReference type="Google" id="ProtNLM"/>
    </source>
</evidence>